<sequence length="73" mass="8332">MLVIHRDKMNISSSTLSDILVKNTTDLVQNLKQRYKANTILCISLRDITFYCNLTKSCIISHKITKNNQSCGK</sequence>
<evidence type="ECO:0000313" key="1">
    <source>
        <dbReference type="EMBL" id="RMZ95021.1"/>
    </source>
</evidence>
<accession>A0A3M7P7G0</accession>
<reference evidence="1 2" key="1">
    <citation type="journal article" date="2018" name="Sci. Rep.">
        <title>Genomic signatures of local adaptation to the degree of environmental predictability in rotifers.</title>
        <authorList>
            <person name="Franch-Gras L."/>
            <person name="Hahn C."/>
            <person name="Garcia-Roger E.M."/>
            <person name="Carmona M.J."/>
            <person name="Serra M."/>
            <person name="Gomez A."/>
        </authorList>
    </citation>
    <scope>NUCLEOTIDE SEQUENCE [LARGE SCALE GENOMIC DNA]</scope>
    <source>
        <strain evidence="1">HYR1</strain>
    </source>
</reference>
<comment type="caution">
    <text evidence="1">The sequence shown here is derived from an EMBL/GenBank/DDBJ whole genome shotgun (WGS) entry which is preliminary data.</text>
</comment>
<evidence type="ECO:0000313" key="2">
    <source>
        <dbReference type="Proteomes" id="UP000276133"/>
    </source>
</evidence>
<protein>
    <submittedName>
        <fullName evidence="1">Uncharacterized protein</fullName>
    </submittedName>
</protein>
<gene>
    <name evidence="1" type="ORF">BpHYR1_031124</name>
</gene>
<dbReference type="EMBL" id="REGN01012652">
    <property type="protein sequence ID" value="RMZ95021.1"/>
    <property type="molecule type" value="Genomic_DNA"/>
</dbReference>
<dbReference type="Proteomes" id="UP000276133">
    <property type="component" value="Unassembled WGS sequence"/>
</dbReference>
<name>A0A3M7P7G0_BRAPC</name>
<keyword evidence="2" id="KW-1185">Reference proteome</keyword>
<proteinExistence type="predicted"/>
<dbReference type="AlphaFoldDB" id="A0A3M7P7G0"/>
<organism evidence="1 2">
    <name type="scientific">Brachionus plicatilis</name>
    <name type="common">Marine rotifer</name>
    <name type="synonym">Brachionus muelleri</name>
    <dbReference type="NCBI Taxonomy" id="10195"/>
    <lineage>
        <taxon>Eukaryota</taxon>
        <taxon>Metazoa</taxon>
        <taxon>Spiralia</taxon>
        <taxon>Gnathifera</taxon>
        <taxon>Rotifera</taxon>
        <taxon>Eurotatoria</taxon>
        <taxon>Monogononta</taxon>
        <taxon>Pseudotrocha</taxon>
        <taxon>Ploima</taxon>
        <taxon>Brachionidae</taxon>
        <taxon>Brachionus</taxon>
    </lineage>
</organism>